<dbReference type="EMBL" id="CAJQZP010001297">
    <property type="protein sequence ID" value="CAG5037081.1"/>
    <property type="molecule type" value="Genomic_DNA"/>
</dbReference>
<dbReference type="InterPro" id="IPR006578">
    <property type="entry name" value="MADF-dom"/>
</dbReference>
<protein>
    <submittedName>
        <fullName evidence="2">(apollo) hypothetical protein</fullName>
    </submittedName>
</protein>
<dbReference type="OrthoDB" id="6081971at2759"/>
<dbReference type="Proteomes" id="UP000691718">
    <property type="component" value="Unassembled WGS sequence"/>
</dbReference>
<evidence type="ECO:0000313" key="3">
    <source>
        <dbReference type="Proteomes" id="UP000691718"/>
    </source>
</evidence>
<evidence type="ECO:0000259" key="1">
    <source>
        <dbReference type="Pfam" id="PF10545"/>
    </source>
</evidence>
<reference evidence="2" key="1">
    <citation type="submission" date="2021-04" db="EMBL/GenBank/DDBJ databases">
        <authorList>
            <person name="Tunstrom K."/>
        </authorList>
    </citation>
    <scope>NUCLEOTIDE SEQUENCE</scope>
</reference>
<keyword evidence="3" id="KW-1185">Reference proteome</keyword>
<organism evidence="2 3">
    <name type="scientific">Parnassius apollo</name>
    <name type="common">Apollo butterfly</name>
    <name type="synonym">Papilio apollo</name>
    <dbReference type="NCBI Taxonomy" id="110799"/>
    <lineage>
        <taxon>Eukaryota</taxon>
        <taxon>Metazoa</taxon>
        <taxon>Ecdysozoa</taxon>
        <taxon>Arthropoda</taxon>
        <taxon>Hexapoda</taxon>
        <taxon>Insecta</taxon>
        <taxon>Pterygota</taxon>
        <taxon>Neoptera</taxon>
        <taxon>Endopterygota</taxon>
        <taxon>Lepidoptera</taxon>
        <taxon>Glossata</taxon>
        <taxon>Ditrysia</taxon>
        <taxon>Papilionoidea</taxon>
        <taxon>Papilionidae</taxon>
        <taxon>Parnassiinae</taxon>
        <taxon>Parnassini</taxon>
        <taxon>Parnassius</taxon>
        <taxon>Parnassius</taxon>
    </lineage>
</organism>
<name>A0A8S3XQB5_PARAO</name>
<dbReference type="Pfam" id="PF10545">
    <property type="entry name" value="MADF_DNA_bdg"/>
    <property type="match status" value="1"/>
</dbReference>
<comment type="caution">
    <text evidence="2">The sequence shown here is derived from an EMBL/GenBank/DDBJ whole genome shotgun (WGS) entry which is preliminary data.</text>
</comment>
<accession>A0A8S3XQB5</accession>
<feature type="domain" description="MADF" evidence="1">
    <location>
        <begin position="11"/>
        <end position="52"/>
    </location>
</feature>
<sequence length="96" mass="11213">MKDDLAFNIKFVELVHERPRLYEYTRPDYSNRNAQDASWLEIAKIVEESGPLTLPNYTFSERKPMNLIQTYDDNILKPSTSTDKKVARQNQSKVCS</sequence>
<evidence type="ECO:0000313" key="2">
    <source>
        <dbReference type="EMBL" id="CAG5037081.1"/>
    </source>
</evidence>
<proteinExistence type="predicted"/>
<gene>
    <name evidence="2" type="ORF">PAPOLLO_LOCUS21009</name>
</gene>
<dbReference type="AlphaFoldDB" id="A0A8S3XQB5"/>